<evidence type="ECO:0000313" key="4">
    <source>
        <dbReference type="Proteomes" id="UP000295252"/>
    </source>
</evidence>
<dbReference type="Proteomes" id="UP000295252">
    <property type="component" value="Chromosome IV"/>
</dbReference>
<dbReference type="InterPro" id="IPR036388">
    <property type="entry name" value="WH-like_DNA-bd_sf"/>
</dbReference>
<protein>
    <submittedName>
        <fullName evidence="3">Uncharacterized protein</fullName>
    </submittedName>
</protein>
<reference evidence="4" key="2">
    <citation type="journal article" date="2014" name="Science">
        <title>The coffee genome provides insight into the convergent evolution of caffeine biosynthesis.</title>
        <authorList>
            <person name="Denoeud F."/>
            <person name="Carretero-Paulet L."/>
            <person name="Dereeper A."/>
            <person name="Droc G."/>
            <person name="Guyot R."/>
            <person name="Pietrella M."/>
            <person name="Zheng C."/>
            <person name="Alberti A."/>
            <person name="Anthony F."/>
            <person name="Aprea G."/>
            <person name="Aury J.M."/>
            <person name="Bento P."/>
            <person name="Bernard M."/>
            <person name="Bocs S."/>
            <person name="Campa C."/>
            <person name="Cenci A."/>
            <person name="Combes M.C."/>
            <person name="Crouzillat D."/>
            <person name="Da Silva C."/>
            <person name="Daddiego L."/>
            <person name="De Bellis F."/>
            <person name="Dussert S."/>
            <person name="Garsmeur O."/>
            <person name="Gayraud T."/>
            <person name="Guignon V."/>
            <person name="Jahn K."/>
            <person name="Jamilloux V."/>
            <person name="Joet T."/>
            <person name="Labadie K."/>
            <person name="Lan T."/>
            <person name="Leclercq J."/>
            <person name="Lepelley M."/>
            <person name="Leroy T."/>
            <person name="Li L.T."/>
            <person name="Librado P."/>
            <person name="Lopez L."/>
            <person name="Munoz A."/>
            <person name="Noel B."/>
            <person name="Pallavicini A."/>
            <person name="Perrotta G."/>
            <person name="Poncet V."/>
            <person name="Pot D."/>
            <person name="Priyono X."/>
            <person name="Rigoreau M."/>
            <person name="Rouard M."/>
            <person name="Rozas J."/>
            <person name="Tranchant-Dubreuil C."/>
            <person name="VanBuren R."/>
            <person name="Zhang Q."/>
            <person name="Andrade A.C."/>
            <person name="Argout X."/>
            <person name="Bertrand B."/>
            <person name="de Kochko A."/>
            <person name="Graziosi G."/>
            <person name="Henry R.J."/>
            <person name="Jayarama X."/>
            <person name="Ming R."/>
            <person name="Nagai C."/>
            <person name="Rounsley S."/>
            <person name="Sankoff D."/>
            <person name="Giuliano G."/>
            <person name="Albert V.A."/>
            <person name="Wincker P."/>
            <person name="Lashermes P."/>
        </authorList>
    </citation>
    <scope>NUCLEOTIDE SEQUENCE [LARGE SCALE GENOMIC DNA]</scope>
    <source>
        <strain evidence="4">cv. DH200-94</strain>
    </source>
</reference>
<dbReference type="InParanoid" id="A0A068V6T3"/>
<dbReference type="AlphaFoldDB" id="A0A068V6T3"/>
<evidence type="ECO:0000313" key="2">
    <source>
        <dbReference type="EMBL" id="CDO97234.1"/>
    </source>
</evidence>
<keyword evidence="1" id="KW-1133">Transmembrane helix</keyword>
<keyword evidence="1" id="KW-0812">Transmembrane</keyword>
<feature type="transmembrane region" description="Helical" evidence="1">
    <location>
        <begin position="7"/>
        <end position="27"/>
    </location>
</feature>
<dbReference type="Proteomes" id="UP000295252">
    <property type="component" value="Chromosome VII"/>
</dbReference>
<dbReference type="InterPro" id="IPR036390">
    <property type="entry name" value="WH_DNA-bd_sf"/>
</dbReference>
<name>A0A068V6T3_COFCA</name>
<evidence type="ECO:0000313" key="3">
    <source>
        <dbReference type="EMBL" id="CDP16376.1"/>
    </source>
</evidence>
<sequence length="63" mass="6682">MAEEEACLFAMHLASASVLPMVLKLAIELDLLELIATAWIAVLAFAGTAKNLTLGNLLVALEE</sequence>
<keyword evidence="4" id="KW-1185">Reference proteome</keyword>
<proteinExistence type="predicted"/>
<accession>A0A068V6T3</accession>
<feature type="transmembrane region" description="Helical" evidence="1">
    <location>
        <begin position="39"/>
        <end position="61"/>
    </location>
</feature>
<dbReference type="Gramene" id="CDP16376">
    <property type="protein sequence ID" value="CDP16376"/>
    <property type="gene ID" value="GSCOC_T00018215001"/>
</dbReference>
<dbReference type="EMBL" id="HG739207">
    <property type="protein sequence ID" value="CDP16376.1"/>
    <property type="molecule type" value="Genomic_DNA"/>
</dbReference>
<dbReference type="Gene3D" id="1.10.10.10">
    <property type="entry name" value="Winged helix-like DNA-binding domain superfamily/Winged helix DNA-binding domain"/>
    <property type="match status" value="1"/>
</dbReference>
<organism evidence="3 4">
    <name type="scientific">Coffea canephora</name>
    <name type="common">Robusta coffee</name>
    <dbReference type="NCBI Taxonomy" id="49390"/>
    <lineage>
        <taxon>Eukaryota</taxon>
        <taxon>Viridiplantae</taxon>
        <taxon>Streptophyta</taxon>
        <taxon>Embryophyta</taxon>
        <taxon>Tracheophyta</taxon>
        <taxon>Spermatophyta</taxon>
        <taxon>Magnoliopsida</taxon>
        <taxon>eudicotyledons</taxon>
        <taxon>Gunneridae</taxon>
        <taxon>Pentapetalae</taxon>
        <taxon>asterids</taxon>
        <taxon>lamiids</taxon>
        <taxon>Gentianales</taxon>
        <taxon>Rubiaceae</taxon>
        <taxon>Ixoroideae</taxon>
        <taxon>Gardenieae complex</taxon>
        <taxon>Bertiereae - Coffeeae clade</taxon>
        <taxon>Coffeeae</taxon>
        <taxon>Coffea</taxon>
    </lineage>
</organism>
<dbReference type="Gramene" id="CDO97234">
    <property type="protein sequence ID" value="CDO97234"/>
    <property type="gene ID" value="GSCOC_T00014504001"/>
</dbReference>
<dbReference type="SUPFAM" id="SSF46785">
    <property type="entry name" value="Winged helix' DNA-binding domain"/>
    <property type="match status" value="1"/>
</dbReference>
<dbReference type="GO" id="GO:0046983">
    <property type="term" value="F:protein dimerization activity"/>
    <property type="evidence" value="ECO:0007669"/>
    <property type="project" value="InterPro"/>
</dbReference>
<gene>
    <name evidence="2" type="ORF">GSCOC_T00014504001</name>
    <name evidence="3" type="ORF">GSCOC_T00018215001</name>
</gene>
<dbReference type="EMBL" id="HG739085">
    <property type="protein sequence ID" value="CDO97234.1"/>
    <property type="molecule type" value="Genomic_DNA"/>
</dbReference>
<evidence type="ECO:0000256" key="1">
    <source>
        <dbReference type="SAM" id="Phobius"/>
    </source>
</evidence>
<reference evidence="3" key="1">
    <citation type="submission" date="2013-11" db="EMBL/GenBank/DDBJ databases">
        <authorList>
            <person name="Genoscope - CEA"/>
        </authorList>
    </citation>
    <scope>NUCLEOTIDE SEQUENCE</scope>
    <source>
        <strain evidence="3">DH200</strain>
    </source>
</reference>
<reference evidence="3" key="3">
    <citation type="submission" date="2014-06" db="EMBL/GenBank/DDBJ databases">
        <title>Structure and adaptive landscape of the coffee genome.</title>
        <authorList>
            <person name="Denoeud F."/>
            <person name="Wincker P."/>
            <person name="Lashermes P."/>
        </authorList>
    </citation>
    <scope>NUCLEOTIDE SEQUENCE [LARGE SCALE GENOMIC DNA]</scope>
    <source>
        <strain evidence="3">DH200</strain>
    </source>
</reference>
<keyword evidence="1" id="KW-0472">Membrane</keyword>